<evidence type="ECO:0000256" key="7">
    <source>
        <dbReference type="ARBA" id="ARBA00081811"/>
    </source>
</evidence>
<dbReference type="Pfam" id="PF00806">
    <property type="entry name" value="PUF"/>
    <property type="match status" value="8"/>
</dbReference>
<feature type="compositionally biased region" description="Polar residues" evidence="9">
    <location>
        <begin position="82"/>
        <end position="91"/>
    </location>
</feature>
<comment type="subcellular location">
    <subcellularLocation>
        <location evidence="1">Cytoplasm</location>
    </subcellularLocation>
</comment>
<feature type="compositionally biased region" description="Low complexity" evidence="9">
    <location>
        <begin position="227"/>
        <end position="238"/>
    </location>
</feature>
<evidence type="ECO:0000313" key="11">
    <source>
        <dbReference type="EMBL" id="KAF2454499.1"/>
    </source>
</evidence>
<feature type="repeat" description="Pumilio" evidence="8">
    <location>
        <begin position="740"/>
        <end position="775"/>
    </location>
</feature>
<keyword evidence="3" id="KW-0677">Repeat</keyword>
<evidence type="ECO:0000259" key="10">
    <source>
        <dbReference type="PROSITE" id="PS50303"/>
    </source>
</evidence>
<dbReference type="PROSITE" id="PS50303">
    <property type="entry name" value="PUM_HD"/>
    <property type="match status" value="1"/>
</dbReference>
<dbReference type="FunFam" id="1.25.10.10:FF:000004">
    <property type="entry name" value="Pumilio homolog 1 isoform 2"/>
    <property type="match status" value="1"/>
</dbReference>
<feature type="repeat" description="Pumilio" evidence="8">
    <location>
        <begin position="596"/>
        <end position="631"/>
    </location>
</feature>
<dbReference type="Proteomes" id="UP000799766">
    <property type="component" value="Unassembled WGS sequence"/>
</dbReference>
<feature type="repeat" description="Pumilio" evidence="8">
    <location>
        <begin position="704"/>
        <end position="739"/>
    </location>
</feature>
<feature type="region of interest" description="Disordered" evidence="9">
    <location>
        <begin position="262"/>
        <end position="301"/>
    </location>
</feature>
<dbReference type="GO" id="GO:0003730">
    <property type="term" value="F:mRNA 3'-UTR binding"/>
    <property type="evidence" value="ECO:0007669"/>
    <property type="project" value="TreeGrafter"/>
</dbReference>
<keyword evidence="4" id="KW-0694">RNA-binding</keyword>
<dbReference type="InterPro" id="IPR033712">
    <property type="entry name" value="Pumilio_RNA-bd"/>
</dbReference>
<name>A0A6A6NS00_9PEZI</name>
<feature type="compositionally biased region" description="Low complexity" evidence="9">
    <location>
        <begin position="898"/>
        <end position="912"/>
    </location>
</feature>
<dbReference type="SUPFAM" id="SSF48371">
    <property type="entry name" value="ARM repeat"/>
    <property type="match status" value="1"/>
</dbReference>
<dbReference type="InterPro" id="IPR011989">
    <property type="entry name" value="ARM-like"/>
</dbReference>
<gene>
    <name evidence="11" type="ORF">BDY21DRAFT_291262</name>
</gene>
<accession>A0A6A6NS00</accession>
<feature type="domain" description="PUM-HD" evidence="10">
    <location>
        <begin position="539"/>
        <end position="881"/>
    </location>
</feature>
<feature type="repeat" description="Pumilio" evidence="8">
    <location>
        <begin position="812"/>
        <end position="854"/>
    </location>
</feature>
<dbReference type="InterPro" id="IPR033133">
    <property type="entry name" value="PUM-HD"/>
</dbReference>
<dbReference type="PROSITE" id="PS50302">
    <property type="entry name" value="PUM"/>
    <property type="match status" value="8"/>
</dbReference>
<feature type="region of interest" description="Disordered" evidence="9">
    <location>
        <begin position="106"/>
        <end position="126"/>
    </location>
</feature>
<evidence type="ECO:0000313" key="12">
    <source>
        <dbReference type="Proteomes" id="UP000799766"/>
    </source>
</evidence>
<keyword evidence="12" id="KW-1185">Reference proteome</keyword>
<dbReference type="GO" id="GO:0005737">
    <property type="term" value="C:cytoplasm"/>
    <property type="evidence" value="ECO:0007669"/>
    <property type="project" value="UniProtKB-SubCell"/>
</dbReference>
<keyword evidence="2" id="KW-0963">Cytoplasm</keyword>
<dbReference type="EMBL" id="MU001691">
    <property type="protein sequence ID" value="KAF2454499.1"/>
    <property type="molecule type" value="Genomic_DNA"/>
</dbReference>
<dbReference type="CDD" id="cd07920">
    <property type="entry name" value="Pumilio"/>
    <property type="match status" value="1"/>
</dbReference>
<feature type="compositionally biased region" description="Basic and acidic residues" evidence="9">
    <location>
        <begin position="55"/>
        <end position="64"/>
    </location>
</feature>
<evidence type="ECO:0000256" key="5">
    <source>
        <dbReference type="ARBA" id="ARBA00024893"/>
    </source>
</evidence>
<dbReference type="OrthoDB" id="668540at2759"/>
<feature type="region of interest" description="Disordered" evidence="9">
    <location>
        <begin position="884"/>
        <end position="944"/>
    </location>
</feature>
<evidence type="ECO:0000256" key="3">
    <source>
        <dbReference type="ARBA" id="ARBA00022737"/>
    </source>
</evidence>
<sequence length="944" mass="103396">MRLGGDFPGLPRSKDDDEQQQQPSSLGQGFPNGAKAWGGNIWGNSALGSGFGKPAARDQSRSRDNGSYPSLGDDAIEGKTGSGSLLASSETDPWVRKRSSIWAAADSAVQPATQTRPSGVSPGRQRTASQIATTQAFIDSSQPTSSPYFSARAATLGPGTVSKPAKPMMDPASANFNASRQADAVTNGFGSFGRVSDDGHFASWVDSSSVHSPADDRRSITNSDYFGAGSANASRSGSLPPSRHGAEPVQFPQPAETLSRFSQLQGAHASMRGMSSFASQANGRAREDRSDSIHSDSMPPMFGRLSLDNGPEPPMMMPKPSINSGAIPGQFQQAQQAQHDPSLHRRSIAEVSQNHHLALEDNGFQGSYTPEGYPSTQFDHFGALRNYQLTAASRGAMTPNSNDYRQSPYISAAPTPPVFDQLNPWRNEQNMRANPSGHSTILEQKLKGLEQQGLQQPRFQQPGFQQQEQAQQAFFAPQYQQALAAQFRAYNSYQFALPNGMPLNGMNPLQPPIPLPNMSGVMPNMEPPKGPRDQDQPNFRSTLLEEFKSSKVSRRFELKDIYDHVTEFSGDQHGSRFIQQKLETANSDDKEMIFREIQPNAMQLMTDVFGNYVIQKFFEHGDQTQKKALANKMKGHVLNLSLQMYGCRVVQKALEHVLTDQQAALVKELENNVLKCVRDQNGNHVIQKAIERVPAEHIQFIINAFTGQVASLANHPYGCRVIQRMLEYCEEPAKRSILQELHACGSTLIPDQYGNYVTQNIIERGDPEDRARVISLVKANLFVFSKHKFASNVVEKCLVHGNDEQKREIMEKILEKGERGDTVLYMLIKDGYGNYVIQKLLDTLNAKDYAIFIEHLHPEMAKAKRNATNGKNIQAVEKKMHRFSDVHRNSTSPSALNTTAATAGAVAGSASAPSPPTNDSQSLPGPALASAAEDPVQTTPNTDL</sequence>
<reference evidence="11" key="1">
    <citation type="journal article" date="2020" name="Stud. Mycol.">
        <title>101 Dothideomycetes genomes: a test case for predicting lifestyles and emergence of pathogens.</title>
        <authorList>
            <person name="Haridas S."/>
            <person name="Albert R."/>
            <person name="Binder M."/>
            <person name="Bloem J."/>
            <person name="Labutti K."/>
            <person name="Salamov A."/>
            <person name="Andreopoulos B."/>
            <person name="Baker S."/>
            <person name="Barry K."/>
            <person name="Bills G."/>
            <person name="Bluhm B."/>
            <person name="Cannon C."/>
            <person name="Castanera R."/>
            <person name="Culley D."/>
            <person name="Daum C."/>
            <person name="Ezra D."/>
            <person name="Gonzalez J."/>
            <person name="Henrissat B."/>
            <person name="Kuo A."/>
            <person name="Liang C."/>
            <person name="Lipzen A."/>
            <person name="Lutzoni F."/>
            <person name="Magnuson J."/>
            <person name="Mondo S."/>
            <person name="Nolan M."/>
            <person name="Ohm R."/>
            <person name="Pangilinan J."/>
            <person name="Park H.-J."/>
            <person name="Ramirez L."/>
            <person name="Alfaro M."/>
            <person name="Sun H."/>
            <person name="Tritt A."/>
            <person name="Yoshinaga Y."/>
            <person name="Zwiers L.-H."/>
            <person name="Turgeon B."/>
            <person name="Goodwin S."/>
            <person name="Spatafora J."/>
            <person name="Crous P."/>
            <person name="Grigoriev I."/>
        </authorList>
    </citation>
    <scope>NUCLEOTIDE SEQUENCE</scope>
    <source>
        <strain evidence="11">ATCC 16933</strain>
    </source>
</reference>
<feature type="repeat" description="Pumilio" evidence="8">
    <location>
        <begin position="560"/>
        <end position="595"/>
    </location>
</feature>
<feature type="region of interest" description="Disordered" evidence="9">
    <location>
        <begin position="1"/>
        <end position="93"/>
    </location>
</feature>
<dbReference type="PANTHER" id="PTHR12537:SF12">
    <property type="entry name" value="MATERNAL PROTEIN PUMILIO"/>
    <property type="match status" value="1"/>
</dbReference>
<protein>
    <recommendedName>
        <fullName evidence="7">Pumilio homology domain family member 3</fullName>
    </recommendedName>
</protein>
<dbReference type="AlphaFoldDB" id="A0A6A6NS00"/>
<dbReference type="Gene3D" id="1.25.10.10">
    <property type="entry name" value="Leucine-rich Repeat Variant"/>
    <property type="match status" value="1"/>
</dbReference>
<comment type="function">
    <text evidence="5">RNA-binding nucleolar protein required for pre-rRNA processing. Involved in production of 18S rRNA and assembly of small ribosomal subunit.</text>
</comment>
<evidence type="ECO:0000256" key="1">
    <source>
        <dbReference type="ARBA" id="ARBA00004496"/>
    </source>
</evidence>
<evidence type="ECO:0000256" key="2">
    <source>
        <dbReference type="ARBA" id="ARBA00022490"/>
    </source>
</evidence>
<feature type="region of interest" description="Disordered" evidence="9">
    <location>
        <begin position="206"/>
        <end position="250"/>
    </location>
</feature>
<dbReference type="SMART" id="SM00025">
    <property type="entry name" value="Pumilio"/>
    <property type="match status" value="8"/>
</dbReference>
<feature type="compositionally biased region" description="Polar residues" evidence="9">
    <location>
        <begin position="110"/>
        <end position="126"/>
    </location>
</feature>
<proteinExistence type="inferred from homology"/>
<comment type="similarity">
    <text evidence="6">Belongs to the PUF3 family.</text>
</comment>
<organism evidence="11 12">
    <name type="scientific">Lineolata rhizophorae</name>
    <dbReference type="NCBI Taxonomy" id="578093"/>
    <lineage>
        <taxon>Eukaryota</taxon>
        <taxon>Fungi</taxon>
        <taxon>Dikarya</taxon>
        <taxon>Ascomycota</taxon>
        <taxon>Pezizomycotina</taxon>
        <taxon>Dothideomycetes</taxon>
        <taxon>Dothideomycetes incertae sedis</taxon>
        <taxon>Lineolatales</taxon>
        <taxon>Lineolataceae</taxon>
        <taxon>Lineolata</taxon>
    </lineage>
</organism>
<evidence type="ECO:0000256" key="6">
    <source>
        <dbReference type="ARBA" id="ARBA00060736"/>
    </source>
</evidence>
<dbReference type="PANTHER" id="PTHR12537">
    <property type="entry name" value="RNA BINDING PROTEIN PUMILIO-RELATED"/>
    <property type="match status" value="1"/>
</dbReference>
<feature type="repeat" description="Pumilio" evidence="8">
    <location>
        <begin position="776"/>
        <end position="811"/>
    </location>
</feature>
<dbReference type="InterPro" id="IPR016024">
    <property type="entry name" value="ARM-type_fold"/>
</dbReference>
<feature type="repeat" description="Pumilio" evidence="8">
    <location>
        <begin position="668"/>
        <end position="703"/>
    </location>
</feature>
<dbReference type="InterPro" id="IPR001313">
    <property type="entry name" value="Pumilio_RNA-bd_rpt"/>
</dbReference>
<dbReference type="GO" id="GO:0000288">
    <property type="term" value="P:nuclear-transcribed mRNA catabolic process, deadenylation-dependent decay"/>
    <property type="evidence" value="ECO:0007669"/>
    <property type="project" value="TreeGrafter"/>
</dbReference>
<evidence type="ECO:0000256" key="8">
    <source>
        <dbReference type="PROSITE-ProRule" id="PRU00317"/>
    </source>
</evidence>
<evidence type="ECO:0000256" key="9">
    <source>
        <dbReference type="SAM" id="MobiDB-lite"/>
    </source>
</evidence>
<feature type="compositionally biased region" description="Basic and acidic residues" evidence="9">
    <location>
        <begin position="284"/>
        <end position="294"/>
    </location>
</feature>
<feature type="repeat" description="Pumilio" evidence="8">
    <location>
        <begin position="632"/>
        <end position="667"/>
    </location>
</feature>
<evidence type="ECO:0000256" key="4">
    <source>
        <dbReference type="ARBA" id="ARBA00022884"/>
    </source>
</evidence>